<sequence length="189" mass="21106">MGLGQETDQLVQQQVEVVSEGVKAAIQISLEKDIHRACEAIRQELLQSVSRDEEPLRESACAIACEITSSTEAHMQKALTNTQSDLYLQIQRQTDATAALRDQVRKQGVRIRKQCRLHDDAELDAIITGIVQKEVEQRLNAVQSERALAPADASEQETTLPIDPDETRRIFDRNIQSAVEVICNTRDGT</sequence>
<accession>A0A9W6XX97</accession>
<gene>
    <name evidence="1" type="ORF">Pfra01_001751200</name>
</gene>
<keyword evidence="2" id="KW-1185">Reference proteome</keyword>
<evidence type="ECO:0000313" key="1">
    <source>
        <dbReference type="EMBL" id="GMF46958.1"/>
    </source>
</evidence>
<reference evidence="1" key="1">
    <citation type="submission" date="2023-04" db="EMBL/GenBank/DDBJ databases">
        <title>Phytophthora fragariaefolia NBRC 109709.</title>
        <authorList>
            <person name="Ichikawa N."/>
            <person name="Sato H."/>
            <person name="Tonouchi N."/>
        </authorList>
    </citation>
    <scope>NUCLEOTIDE SEQUENCE</scope>
    <source>
        <strain evidence="1">NBRC 109709</strain>
    </source>
</reference>
<proteinExistence type="predicted"/>
<evidence type="ECO:0000313" key="2">
    <source>
        <dbReference type="Proteomes" id="UP001165121"/>
    </source>
</evidence>
<organism evidence="1 2">
    <name type="scientific">Phytophthora fragariaefolia</name>
    <dbReference type="NCBI Taxonomy" id="1490495"/>
    <lineage>
        <taxon>Eukaryota</taxon>
        <taxon>Sar</taxon>
        <taxon>Stramenopiles</taxon>
        <taxon>Oomycota</taxon>
        <taxon>Peronosporomycetes</taxon>
        <taxon>Peronosporales</taxon>
        <taxon>Peronosporaceae</taxon>
        <taxon>Phytophthora</taxon>
    </lineage>
</organism>
<name>A0A9W6XX97_9STRA</name>
<protein>
    <submittedName>
        <fullName evidence="1">Unnamed protein product</fullName>
    </submittedName>
</protein>
<comment type="caution">
    <text evidence="1">The sequence shown here is derived from an EMBL/GenBank/DDBJ whole genome shotgun (WGS) entry which is preliminary data.</text>
</comment>
<dbReference type="Proteomes" id="UP001165121">
    <property type="component" value="Unassembled WGS sequence"/>
</dbReference>
<dbReference type="AlphaFoldDB" id="A0A9W6XX97"/>
<dbReference type="OrthoDB" id="127683at2759"/>
<dbReference type="EMBL" id="BSXT01002059">
    <property type="protein sequence ID" value="GMF46958.1"/>
    <property type="molecule type" value="Genomic_DNA"/>
</dbReference>